<keyword evidence="6" id="KW-1185">Reference proteome</keyword>
<evidence type="ECO:0000256" key="1">
    <source>
        <dbReference type="ARBA" id="ARBA00007626"/>
    </source>
</evidence>
<name>A0A2P6PWB6_ROSCH</name>
<dbReference type="OMA" id="PENEYRP"/>
<dbReference type="AlphaFoldDB" id="A0A2P6PWB6"/>
<dbReference type="OrthoDB" id="185373at2759"/>
<dbReference type="GO" id="GO:0003729">
    <property type="term" value="F:mRNA binding"/>
    <property type="evidence" value="ECO:0007669"/>
    <property type="project" value="InterPro"/>
</dbReference>
<dbReference type="EMBL" id="PDCK01000044">
    <property type="protein sequence ID" value="PRQ26223.1"/>
    <property type="molecule type" value="Genomic_DNA"/>
</dbReference>
<dbReference type="PANTHER" id="PTHR47874">
    <property type="entry name" value="EXPRESSED PROTEIN"/>
    <property type="match status" value="1"/>
</dbReference>
<dbReference type="InterPro" id="IPR011990">
    <property type="entry name" value="TPR-like_helical_dom_sf"/>
</dbReference>
<evidence type="ECO:0000256" key="2">
    <source>
        <dbReference type="ARBA" id="ARBA00022737"/>
    </source>
</evidence>
<dbReference type="InterPro" id="IPR044179">
    <property type="entry name" value="PPR5-like"/>
</dbReference>
<protein>
    <submittedName>
        <fullName evidence="5">Putative pentatricopeptide</fullName>
    </submittedName>
</protein>
<dbReference type="Gene3D" id="1.25.40.10">
    <property type="entry name" value="Tetratricopeptide repeat domain"/>
    <property type="match status" value="3"/>
</dbReference>
<reference evidence="5 6" key="1">
    <citation type="journal article" date="2018" name="Nat. Genet.">
        <title>The Rosa genome provides new insights in the design of modern roses.</title>
        <authorList>
            <person name="Bendahmane M."/>
        </authorList>
    </citation>
    <scope>NUCLEOTIDE SEQUENCE [LARGE SCALE GENOMIC DNA]</scope>
    <source>
        <strain evidence="6">cv. Old Blush</strain>
    </source>
</reference>
<dbReference type="NCBIfam" id="TIGR00756">
    <property type="entry name" value="PPR"/>
    <property type="match status" value="1"/>
</dbReference>
<evidence type="ECO:0000313" key="5">
    <source>
        <dbReference type="EMBL" id="PRQ26223.1"/>
    </source>
</evidence>
<feature type="region of interest" description="Disordered" evidence="4">
    <location>
        <begin position="48"/>
        <end position="67"/>
    </location>
</feature>
<dbReference type="Pfam" id="PF13041">
    <property type="entry name" value="PPR_2"/>
    <property type="match status" value="1"/>
</dbReference>
<comment type="similarity">
    <text evidence="1">Belongs to the PPR family. P subfamily.</text>
</comment>
<feature type="repeat" description="PPR" evidence="3">
    <location>
        <begin position="267"/>
        <end position="301"/>
    </location>
</feature>
<dbReference type="Proteomes" id="UP000238479">
    <property type="component" value="Chromosome 6"/>
</dbReference>
<evidence type="ECO:0000313" key="6">
    <source>
        <dbReference type="Proteomes" id="UP000238479"/>
    </source>
</evidence>
<dbReference type="PANTHER" id="PTHR47874:SF1">
    <property type="entry name" value="OS05G0407900 PROTEIN"/>
    <property type="match status" value="1"/>
</dbReference>
<keyword evidence="2" id="KW-0677">Repeat</keyword>
<organism evidence="5 6">
    <name type="scientific">Rosa chinensis</name>
    <name type="common">China rose</name>
    <dbReference type="NCBI Taxonomy" id="74649"/>
    <lineage>
        <taxon>Eukaryota</taxon>
        <taxon>Viridiplantae</taxon>
        <taxon>Streptophyta</taxon>
        <taxon>Embryophyta</taxon>
        <taxon>Tracheophyta</taxon>
        <taxon>Spermatophyta</taxon>
        <taxon>Magnoliopsida</taxon>
        <taxon>eudicotyledons</taxon>
        <taxon>Gunneridae</taxon>
        <taxon>Pentapetalae</taxon>
        <taxon>rosids</taxon>
        <taxon>fabids</taxon>
        <taxon>Rosales</taxon>
        <taxon>Rosaceae</taxon>
        <taxon>Rosoideae</taxon>
        <taxon>Rosoideae incertae sedis</taxon>
        <taxon>Rosa</taxon>
    </lineage>
</organism>
<dbReference type="Pfam" id="PF13812">
    <property type="entry name" value="PPR_3"/>
    <property type="match status" value="1"/>
</dbReference>
<evidence type="ECO:0000256" key="3">
    <source>
        <dbReference type="PROSITE-ProRule" id="PRU00708"/>
    </source>
</evidence>
<sequence>MKRIWRLSDAAQSELFSRHRCSPKPKTLTPYTYTLTNSANFRFTRDVVNNAQNPSPSSPPPNSFSSVIALFTDQPSPQEIRAREDLALKVNQLRAELVQSAGDSEKIVRVLEEKGCEFLRSSNFKDVIPIVELMHQLRHWPHLALEVFNWRRNQADGGTPMTAEEYTKAITFAGKIKNVQLALELFDEAVNKRIKTTSMYNALMSAYVLNGHTAKCQSLFRDLKREQYITPTIVTYNILISVFGRLMLVDHMEATLRRLKESDLSPNLGTYNNLIAGYITAWMWDRMEKTFEMMKAGPVSPNISTYLLMLRGYAHSGNLVKMEETYELVKHHVNDKEIPLIRAMICAYCRSSVTDRVQKIHTLMNLIPENQYRPWLNVMLIRVYAQEDCFEAMERSINEAFERKTSVHTAGLMRSIVASYFRCKEVDRLAHFVKRAECARWRICRSLYHCKMVMYASEQRLEEMENVLGEMACFKLDRTKKTFWILYHAYSSCGQRNKVAQVLGSMWKHGYEVPLEVLSS</sequence>
<proteinExistence type="inferred from homology"/>
<dbReference type="Gramene" id="PRQ26223">
    <property type="protein sequence ID" value="PRQ26223"/>
    <property type="gene ID" value="RchiOBHm_Chr6g0292231"/>
</dbReference>
<gene>
    <name evidence="5" type="ORF">RchiOBHm_Chr6g0292231</name>
</gene>
<dbReference type="InterPro" id="IPR002885">
    <property type="entry name" value="PPR_rpt"/>
</dbReference>
<feature type="repeat" description="PPR" evidence="3">
    <location>
        <begin position="232"/>
        <end position="266"/>
    </location>
</feature>
<dbReference type="PROSITE" id="PS51375">
    <property type="entry name" value="PPR"/>
    <property type="match status" value="2"/>
</dbReference>
<accession>A0A2P6PWB6</accession>
<evidence type="ECO:0000256" key="4">
    <source>
        <dbReference type="SAM" id="MobiDB-lite"/>
    </source>
</evidence>
<comment type="caution">
    <text evidence="5">The sequence shown here is derived from an EMBL/GenBank/DDBJ whole genome shotgun (WGS) entry which is preliminary data.</text>
</comment>